<keyword evidence="2 3" id="KW-0732">Signal</keyword>
<accession>A0A1G7KG74</accession>
<feature type="chain" id="PRO_5010237942" evidence="3">
    <location>
        <begin position="20"/>
        <end position="241"/>
    </location>
</feature>
<dbReference type="EMBL" id="FNAE01000007">
    <property type="protein sequence ID" value="SDF36253.1"/>
    <property type="molecule type" value="Genomic_DNA"/>
</dbReference>
<evidence type="ECO:0000313" key="6">
    <source>
        <dbReference type="EMBL" id="SDF36253.1"/>
    </source>
</evidence>
<sequence length="241" mass="28151">MYRSWMVALLSCWAVTATAQVLHVGFGTHKPPYVFEGEPRGLEYELVDGAARNAGFEVTAYYAPMERLHLMLRRGEIDAITTTHERSGVEAFYSDVYIQYHNAAVALAKRGYHIEHIADLGNYSVSAFQRARVLLGPEFERMAMNNPRYREEALQINRNRLLYSGRTDVVVGDKRIIRYLDREVDDQVDVTQPLAWFEIFPPTLYRVGFRRDEQRRRFDEGLRMLRESGEYQLIEQRYLTD</sequence>
<dbReference type="Gene3D" id="3.40.190.10">
    <property type="entry name" value="Periplasmic binding protein-like II"/>
    <property type="match status" value="2"/>
</dbReference>
<evidence type="ECO:0000313" key="8">
    <source>
        <dbReference type="Proteomes" id="UP001278050"/>
    </source>
</evidence>
<feature type="domain" description="Solute-binding protein family 3/N-terminal" evidence="4">
    <location>
        <begin position="21"/>
        <end position="241"/>
    </location>
</feature>
<comment type="similarity">
    <text evidence="1">Belongs to the bacterial solute-binding protein 3 family.</text>
</comment>
<evidence type="ECO:0000256" key="2">
    <source>
        <dbReference type="ARBA" id="ARBA00022729"/>
    </source>
</evidence>
<evidence type="ECO:0000313" key="5">
    <source>
        <dbReference type="EMBL" id="MDX5994707.1"/>
    </source>
</evidence>
<reference evidence="5 8" key="2">
    <citation type="submission" date="2023-11" db="EMBL/GenBank/DDBJ databases">
        <title>MicrobeMod: A computational toolkit for identifying prokaryotic methylation and restriction-modification with nanopore sequencing.</title>
        <authorList>
            <person name="Crits-Christoph A."/>
            <person name="Kang S.C."/>
            <person name="Lee H."/>
            <person name="Ostrov N."/>
        </authorList>
    </citation>
    <scope>NUCLEOTIDE SEQUENCE [LARGE SCALE GENOMIC DNA]</scope>
    <source>
        <strain evidence="5 8">ATCC BAA-571</strain>
    </source>
</reference>
<protein>
    <submittedName>
        <fullName evidence="6">Amino acid ABC transporter substrate-binding protein, PAAT family</fullName>
    </submittedName>
    <submittedName>
        <fullName evidence="5">Transporter substrate-binding domain-containing protein</fullName>
    </submittedName>
</protein>
<dbReference type="EMBL" id="JAWXXP010000001">
    <property type="protein sequence ID" value="MDX5994707.1"/>
    <property type="molecule type" value="Genomic_DNA"/>
</dbReference>
<evidence type="ECO:0000256" key="3">
    <source>
        <dbReference type="SAM" id="SignalP"/>
    </source>
</evidence>
<evidence type="ECO:0000259" key="4">
    <source>
        <dbReference type="SMART" id="SM00062"/>
    </source>
</evidence>
<organism evidence="6 7">
    <name type="scientific">Ectopseudomonas alcaliphila</name>
    <dbReference type="NCBI Taxonomy" id="101564"/>
    <lineage>
        <taxon>Bacteria</taxon>
        <taxon>Pseudomonadati</taxon>
        <taxon>Pseudomonadota</taxon>
        <taxon>Gammaproteobacteria</taxon>
        <taxon>Pseudomonadales</taxon>
        <taxon>Pseudomonadaceae</taxon>
        <taxon>Ectopseudomonas</taxon>
    </lineage>
</organism>
<proteinExistence type="inferred from homology"/>
<dbReference type="AlphaFoldDB" id="A0A1G7KG74"/>
<name>A0A1G7KG74_9GAMM</name>
<dbReference type="PANTHER" id="PTHR35936">
    <property type="entry name" value="MEMBRANE-BOUND LYTIC MUREIN TRANSGLYCOSYLASE F"/>
    <property type="match status" value="1"/>
</dbReference>
<dbReference type="Proteomes" id="UP000182413">
    <property type="component" value="Unassembled WGS sequence"/>
</dbReference>
<dbReference type="RefSeq" id="WP_074681005.1">
    <property type="nucleotide sequence ID" value="NZ_CBCSET010000002.1"/>
</dbReference>
<dbReference type="Proteomes" id="UP001278050">
    <property type="component" value="Unassembled WGS sequence"/>
</dbReference>
<dbReference type="SMART" id="SM00062">
    <property type="entry name" value="PBPb"/>
    <property type="match status" value="1"/>
</dbReference>
<dbReference type="SUPFAM" id="SSF53850">
    <property type="entry name" value="Periplasmic binding protein-like II"/>
    <property type="match status" value="1"/>
</dbReference>
<gene>
    <name evidence="6" type="ORF">SAMN05216575_107138</name>
    <name evidence="5" type="ORF">SIM71_21805</name>
</gene>
<feature type="signal peptide" evidence="3">
    <location>
        <begin position="1"/>
        <end position="19"/>
    </location>
</feature>
<evidence type="ECO:0000256" key="1">
    <source>
        <dbReference type="ARBA" id="ARBA00010333"/>
    </source>
</evidence>
<dbReference type="InterPro" id="IPR001638">
    <property type="entry name" value="Solute-binding_3/MltF_N"/>
</dbReference>
<reference evidence="6 7" key="1">
    <citation type="submission" date="2016-10" db="EMBL/GenBank/DDBJ databases">
        <authorList>
            <person name="de Groot N.N."/>
        </authorList>
    </citation>
    <scope>NUCLEOTIDE SEQUENCE [LARGE SCALE GENOMIC DNA]</scope>
    <source>
        <strain evidence="6 7">JCM 10630</strain>
    </source>
</reference>
<evidence type="ECO:0000313" key="7">
    <source>
        <dbReference type="Proteomes" id="UP000182413"/>
    </source>
</evidence>
<keyword evidence="8" id="KW-1185">Reference proteome</keyword>
<dbReference type="Pfam" id="PF00497">
    <property type="entry name" value="SBP_bac_3"/>
    <property type="match status" value="1"/>
</dbReference>